<evidence type="ECO:0000256" key="1">
    <source>
        <dbReference type="SAM" id="MobiDB-lite"/>
    </source>
</evidence>
<accession>A0A0A2V554</accession>
<dbReference type="OrthoDB" id="5152817at2759"/>
<dbReference type="eggNOG" id="ENOG502SMGK">
    <property type="taxonomic scope" value="Eukaryota"/>
</dbReference>
<reference evidence="2 3" key="1">
    <citation type="submission" date="2012-10" db="EMBL/GenBank/DDBJ databases">
        <title>Genome sequencing and analysis of entomopathogenic fungi Beauveria bassiana D1-5.</title>
        <authorList>
            <person name="Li Q."/>
            <person name="Wang L."/>
            <person name="Zhang Z."/>
            <person name="Wang Q."/>
            <person name="Ren J."/>
            <person name="Wang M."/>
            <person name="Xu W."/>
            <person name="Wang J."/>
            <person name="Lu Y."/>
            <person name="Du Q."/>
            <person name="Sun Z."/>
        </authorList>
    </citation>
    <scope>NUCLEOTIDE SEQUENCE [LARGE SCALE GENOMIC DNA]</scope>
    <source>
        <strain evidence="2 3">D1-5</strain>
    </source>
</reference>
<feature type="compositionally biased region" description="Acidic residues" evidence="1">
    <location>
        <begin position="120"/>
        <end position="129"/>
    </location>
</feature>
<dbReference type="EMBL" id="ANFO01001310">
    <property type="protein sequence ID" value="KGQ02951.1"/>
    <property type="molecule type" value="Genomic_DNA"/>
</dbReference>
<gene>
    <name evidence="2" type="ORF">BBAD15_g11828</name>
</gene>
<dbReference type="Proteomes" id="UP000030106">
    <property type="component" value="Unassembled WGS sequence"/>
</dbReference>
<dbReference type="HOGENOM" id="CLU_411018_0_0_1"/>
<evidence type="ECO:0000313" key="2">
    <source>
        <dbReference type="EMBL" id="KGQ02951.1"/>
    </source>
</evidence>
<sequence>MRSYGVPYGQVTAGKSSVFLHYDRAEPLVLRQHLCVPAKEVTQGTTEISTSRVYHTLVAQLASFYLLSLSQQALTGRRLEAALDQTARHLKRWKTTDYKDPATSPESDDKDSPSASPPQDPDESFDCDESPAKGSYTLRPRACKDAAILPKRREDDEHGGTEGSRSRTTARASNRSKDAVGKGKNDKGSASAPTRQYCTQACLLSLKSGLELDKNCPNVRSHNGKGGTKHLIKVTSLVNLMAGQLRQDPYECCHALDGLGKRGSTGVLFRLEMAPLGYEHECKIYQRLCGLQGEVVPVHLGIVSFARGYILPGGDKVVHMMLMSWGGLLAKEAVPSYLNLKEEVRRSSQAVYRNGVDHGDERAPNQLWNAERRRVMLIDFDRAALLPESQNKLLASLSTTGKKRKGDEARYDSGKRSLSRGLIQYKKETVAVTCYAFTPPLANNYQRALHFIKKRAEIKFYPKLESERYMFVWADFMQLQSQSVMDTLNFGFGHLIRVKCPATQIPFVTVLATNGRWTDGDLVAFDCNARSGNRRHTLLIAERSATDAQKQDGDPDAPWHKAGVTISVGEDYVIAWDLIPLSEISVGALNCKVCKQDSAPDGAVRTPIATPSPRRDYARNMRQVLRKRRRNDMQKKIVKTVFKFAHKNACGKRLIPNLDRLHSPSMSM</sequence>
<protein>
    <recommendedName>
        <fullName evidence="4">Protein kinase domain-containing protein</fullName>
    </recommendedName>
</protein>
<proteinExistence type="predicted"/>
<organism evidence="2 3">
    <name type="scientific">Beauveria bassiana D1-5</name>
    <dbReference type="NCBI Taxonomy" id="1245745"/>
    <lineage>
        <taxon>Eukaryota</taxon>
        <taxon>Fungi</taxon>
        <taxon>Dikarya</taxon>
        <taxon>Ascomycota</taxon>
        <taxon>Pezizomycotina</taxon>
        <taxon>Sordariomycetes</taxon>
        <taxon>Hypocreomycetidae</taxon>
        <taxon>Hypocreales</taxon>
        <taxon>Cordycipitaceae</taxon>
        <taxon>Beauveria</taxon>
    </lineage>
</organism>
<comment type="caution">
    <text evidence="2">The sequence shown here is derived from an EMBL/GenBank/DDBJ whole genome shotgun (WGS) entry which is preliminary data.</text>
</comment>
<name>A0A0A2V554_BEABA</name>
<evidence type="ECO:0000313" key="3">
    <source>
        <dbReference type="Proteomes" id="UP000030106"/>
    </source>
</evidence>
<feature type="compositionally biased region" description="Basic and acidic residues" evidence="1">
    <location>
        <begin position="151"/>
        <end position="160"/>
    </location>
</feature>
<dbReference type="STRING" id="1245745.A0A0A2V554"/>
<feature type="compositionally biased region" description="Basic and acidic residues" evidence="1">
    <location>
        <begin position="175"/>
        <end position="187"/>
    </location>
</feature>
<feature type="region of interest" description="Disordered" evidence="1">
    <location>
        <begin position="94"/>
        <end position="192"/>
    </location>
</feature>
<dbReference type="AlphaFoldDB" id="A0A0A2V554"/>
<evidence type="ECO:0008006" key="4">
    <source>
        <dbReference type="Google" id="ProtNLM"/>
    </source>
</evidence>